<evidence type="ECO:0000313" key="2">
    <source>
        <dbReference type="EMBL" id="AXF39446.1"/>
    </source>
</evidence>
<sequence>MKSADTWIRAIRKNKKMSGVKVAKQLGISPQHYYDIELGQNTLSAENAVKLADIFQVELNYLLGRSPSAIVDKRLHELGMSKEELSLRTGLSITYLNDLDAALPIEEGYDEAIKSISDQLKIEPTVFRNTLNPSEHRGKIDTESDVDEFSRDAKELNNAAREDLDNEEILTLAAHQVGHEGKLTKEQMDQIKLAMKIALARNNK</sequence>
<name>A0A345ARJ2_9CAUD</name>
<evidence type="ECO:0000313" key="3">
    <source>
        <dbReference type="Proteomes" id="UP000255890"/>
    </source>
</evidence>
<evidence type="ECO:0000259" key="1">
    <source>
        <dbReference type="PROSITE" id="PS50943"/>
    </source>
</evidence>
<dbReference type="CDD" id="cd00093">
    <property type="entry name" value="HTH_XRE"/>
    <property type="match status" value="1"/>
</dbReference>
<dbReference type="InterPro" id="IPR001387">
    <property type="entry name" value="Cro/C1-type_HTH"/>
</dbReference>
<dbReference type="GO" id="GO:0003677">
    <property type="term" value="F:DNA binding"/>
    <property type="evidence" value="ECO:0007669"/>
    <property type="project" value="InterPro"/>
</dbReference>
<dbReference type="SMART" id="SM00530">
    <property type="entry name" value="HTH_XRE"/>
    <property type="match status" value="2"/>
</dbReference>
<dbReference type="SUPFAM" id="SSF47413">
    <property type="entry name" value="lambda repressor-like DNA-binding domains"/>
    <property type="match status" value="1"/>
</dbReference>
<reference evidence="3" key="1">
    <citation type="submission" date="2018-06" db="EMBL/GenBank/DDBJ databases">
        <authorList>
            <person name="Merrill B.D."/>
            <person name="Payne A.M."/>
            <person name="Hilton J.A."/>
            <person name="Ward A.T."/>
            <person name="Fajardo C.P."/>
            <person name="Velez K."/>
            <person name="Hope S."/>
            <person name="Tsourkas P.K."/>
        </authorList>
    </citation>
    <scope>NUCLEOTIDE SEQUENCE [LARGE SCALE GENOMIC DNA]</scope>
</reference>
<dbReference type="EMBL" id="MH431930">
    <property type="protein sequence ID" value="AXF39446.1"/>
    <property type="molecule type" value="Genomic_DNA"/>
</dbReference>
<accession>A0A345ARJ2</accession>
<dbReference type="PROSITE" id="PS50943">
    <property type="entry name" value="HTH_CROC1"/>
    <property type="match status" value="1"/>
</dbReference>
<keyword evidence="3" id="KW-1185">Reference proteome</keyword>
<dbReference type="Gene3D" id="1.10.260.40">
    <property type="entry name" value="lambda repressor-like DNA-binding domains"/>
    <property type="match status" value="1"/>
</dbReference>
<dbReference type="Proteomes" id="UP000255890">
    <property type="component" value="Segment"/>
</dbReference>
<dbReference type="Pfam" id="PF01381">
    <property type="entry name" value="HTH_3"/>
    <property type="match status" value="1"/>
</dbReference>
<gene>
    <name evidence="2" type="ORF">WANDERER_29</name>
</gene>
<dbReference type="InterPro" id="IPR010982">
    <property type="entry name" value="Lambda_DNA-bd_dom_sf"/>
</dbReference>
<feature type="domain" description="HTH cro/C1-type" evidence="1">
    <location>
        <begin position="8"/>
        <end position="62"/>
    </location>
</feature>
<organism evidence="2 3">
    <name type="scientific">Paenibacillus phage Wanderer</name>
    <dbReference type="NCBI Taxonomy" id="2249779"/>
    <lineage>
        <taxon>Viruses</taxon>
        <taxon>Duplodnaviria</taxon>
        <taxon>Heunggongvirae</taxon>
        <taxon>Uroviricota</taxon>
        <taxon>Caudoviricetes</taxon>
        <taxon>Gochnauervirinae</taxon>
        <taxon>Wanderervirus</taxon>
        <taxon>Wanderervirus wanderer</taxon>
    </lineage>
</organism>
<protein>
    <submittedName>
        <fullName evidence="2">Helix-turn-helix domain XRE family transcriptional regulator</fullName>
    </submittedName>
</protein>
<proteinExistence type="predicted"/>